<accession>A0A0S3J2P3</accession>
<dbReference type="Pfam" id="PF02949">
    <property type="entry name" value="7tm_6"/>
    <property type="match status" value="1"/>
</dbReference>
<keyword evidence="2" id="KW-1003">Cell membrane</keyword>
<evidence type="ECO:0000256" key="4">
    <source>
        <dbReference type="ARBA" id="ARBA00022692"/>
    </source>
</evidence>
<dbReference type="GO" id="GO:0005886">
    <property type="term" value="C:plasma membrane"/>
    <property type="evidence" value="ECO:0007669"/>
    <property type="project" value="UniProtKB-SubCell"/>
</dbReference>
<keyword evidence="8 10" id="KW-0675">Receptor</keyword>
<evidence type="ECO:0000256" key="2">
    <source>
        <dbReference type="ARBA" id="ARBA00022475"/>
    </source>
</evidence>
<dbReference type="AlphaFoldDB" id="A0A0S3J2P3"/>
<feature type="transmembrane region" description="Helical" evidence="10">
    <location>
        <begin position="80"/>
        <end position="98"/>
    </location>
</feature>
<dbReference type="GO" id="GO:0004984">
    <property type="term" value="F:olfactory receptor activity"/>
    <property type="evidence" value="ECO:0007669"/>
    <property type="project" value="InterPro"/>
</dbReference>
<name>A0A0S3J2P3_9CUCU</name>
<protein>
    <recommendedName>
        <fullName evidence="10">Odorant receptor</fullName>
    </recommendedName>
</protein>
<comment type="caution">
    <text evidence="10">Lacks conserved residue(s) required for the propagation of feature annotation.</text>
</comment>
<dbReference type="PANTHER" id="PTHR21137">
    <property type="entry name" value="ODORANT RECEPTOR"/>
    <property type="match status" value="1"/>
</dbReference>
<keyword evidence="5 10" id="KW-0552">Olfaction</keyword>
<keyword evidence="4 10" id="KW-0812">Transmembrane</keyword>
<dbReference type="EMBL" id="KT381561">
    <property type="protein sequence ID" value="ALR72567.1"/>
    <property type="molecule type" value="mRNA"/>
</dbReference>
<dbReference type="PANTHER" id="PTHR21137:SF35">
    <property type="entry name" value="ODORANT RECEPTOR 19A-RELATED"/>
    <property type="match status" value="1"/>
</dbReference>
<evidence type="ECO:0000256" key="9">
    <source>
        <dbReference type="ARBA" id="ARBA00023224"/>
    </source>
</evidence>
<feature type="transmembrane region" description="Helical" evidence="10">
    <location>
        <begin position="40"/>
        <end position="65"/>
    </location>
</feature>
<evidence type="ECO:0000256" key="8">
    <source>
        <dbReference type="ARBA" id="ARBA00023170"/>
    </source>
</evidence>
<proteinExistence type="evidence at transcript level"/>
<keyword evidence="9 10" id="KW-0807">Transducer</keyword>
<reference evidence="11" key="2">
    <citation type="submission" date="2015-08" db="EMBL/GenBank/DDBJ databases">
        <authorList>
            <person name="Babu N.S."/>
            <person name="Beckwith C.J."/>
            <person name="Beseler K.G."/>
            <person name="Brison A."/>
            <person name="Carone J.V."/>
            <person name="Caskin T.P."/>
            <person name="Diamond M."/>
            <person name="Durham M.E."/>
            <person name="Foxe J.M."/>
            <person name="Go M."/>
            <person name="Henderson B.A."/>
            <person name="Jones I.B."/>
            <person name="McGettigan J.A."/>
            <person name="Micheletti S.J."/>
            <person name="Nasrallah M.E."/>
            <person name="Ortiz D."/>
            <person name="Piller C.R."/>
            <person name="Privatt S.R."/>
            <person name="Schneider S.L."/>
            <person name="Sharp S."/>
            <person name="Smith T.C."/>
            <person name="Stanton J.D."/>
            <person name="Ullery H.E."/>
            <person name="Wilson R.J."/>
            <person name="Serrano M.G."/>
            <person name="Buck G."/>
            <person name="Lee V."/>
            <person name="Wang Y."/>
            <person name="Carvalho R."/>
            <person name="Voegtly L."/>
            <person name="Shi R."/>
            <person name="Duckworth R."/>
            <person name="Johnson A."/>
            <person name="Loviza R."/>
            <person name="Walstead R."/>
            <person name="Shah Z."/>
            <person name="Kiflezghi M."/>
            <person name="Wade K."/>
            <person name="Ball S.L."/>
            <person name="Bradley K.W."/>
            <person name="Asai D.J."/>
            <person name="Bowman C.A."/>
            <person name="Russell D.A."/>
            <person name="Pope W.H."/>
            <person name="Jacobs-Sera D."/>
            <person name="Hendrix R.W."/>
            <person name="Hatfull G.F."/>
        </authorList>
    </citation>
    <scope>NUCLEOTIDE SEQUENCE</scope>
</reference>
<keyword evidence="3 10" id="KW-0716">Sensory transduction</keyword>
<dbReference type="GO" id="GO:0005549">
    <property type="term" value="F:odorant binding"/>
    <property type="evidence" value="ECO:0007669"/>
    <property type="project" value="InterPro"/>
</dbReference>
<evidence type="ECO:0000256" key="6">
    <source>
        <dbReference type="ARBA" id="ARBA00022989"/>
    </source>
</evidence>
<dbReference type="InterPro" id="IPR004117">
    <property type="entry name" value="7tm6_olfct_rcpt"/>
</dbReference>
<keyword evidence="7 10" id="KW-0472">Membrane</keyword>
<dbReference type="GO" id="GO:0007165">
    <property type="term" value="P:signal transduction"/>
    <property type="evidence" value="ECO:0007669"/>
    <property type="project" value="UniProtKB-KW"/>
</dbReference>
<evidence type="ECO:0000256" key="7">
    <source>
        <dbReference type="ARBA" id="ARBA00023136"/>
    </source>
</evidence>
<reference evidence="11" key="1">
    <citation type="journal article" date="2015" name="BMC Genomics">
        <title>Candidate chemosensory genes identified in Colaphellus bowringi by antennal transcriptome analysis.</title>
        <authorList>
            <person name="Li X.M."/>
            <person name="Zhu X.Y."/>
            <person name="Wang Z.Q."/>
            <person name="Wang Y."/>
            <person name="He P."/>
            <person name="Chen G."/>
            <person name="Sun L."/>
            <person name="Deng D.G."/>
            <person name="Zhang Y.N."/>
        </authorList>
    </citation>
    <scope>NUCLEOTIDE SEQUENCE</scope>
</reference>
<sequence>MSSFSESPENEEQPFSATTKMMRLLCVYPLGFEKWQMVRFYVNVVVVKLFSFFFCCVLCLLHLVMTKIDGAHKADLSEDVSMIMAGTGMLATNLLFAYKVKKWNSLMGKVADSPEMRNIQNFEAIKKRCNRLARLFTMYCVIGAGIYLLSGYYESLVCIRKNEENGSNEICRTLMPVWLPFRLSSAAELTLFALQAFAGINLSLPGANMPFLVWEITEMISLRISHLKKISESIVVEKNIKSRQERLKHWVMSHQQIIECISLLNEQVRLCFGHISTIAALVLGCLANQAINSVHLGAMAELGGWMVGLFLLCSSGQKITDITESVAEAIYAMEWYSTDVQTMRDIRFILMRSQKPLVLQAGPLGALNYPLYMMMVKASYTYLTLLANTI</sequence>
<keyword evidence="6 10" id="KW-1133">Transmembrane helix</keyword>
<evidence type="ECO:0000256" key="3">
    <source>
        <dbReference type="ARBA" id="ARBA00022606"/>
    </source>
</evidence>
<evidence type="ECO:0000313" key="11">
    <source>
        <dbReference type="EMBL" id="ALR72567.1"/>
    </source>
</evidence>
<evidence type="ECO:0000256" key="1">
    <source>
        <dbReference type="ARBA" id="ARBA00004651"/>
    </source>
</evidence>
<evidence type="ECO:0000256" key="5">
    <source>
        <dbReference type="ARBA" id="ARBA00022725"/>
    </source>
</evidence>
<organism evidence="11">
    <name type="scientific">Colaphellus bowringi</name>
    <dbReference type="NCBI Taxonomy" id="561076"/>
    <lineage>
        <taxon>Eukaryota</taxon>
        <taxon>Metazoa</taxon>
        <taxon>Ecdysozoa</taxon>
        <taxon>Arthropoda</taxon>
        <taxon>Hexapoda</taxon>
        <taxon>Insecta</taxon>
        <taxon>Pterygota</taxon>
        <taxon>Neoptera</taxon>
        <taxon>Endopterygota</taxon>
        <taxon>Coleoptera</taxon>
        <taxon>Polyphaga</taxon>
        <taxon>Cucujiformia</taxon>
        <taxon>Chrysomeloidea</taxon>
        <taxon>Chrysomelidae</taxon>
        <taxon>Chrysomelinae</taxon>
        <taxon>Chrysomelini</taxon>
        <taxon>Colaphellus</taxon>
    </lineage>
</organism>
<feature type="transmembrane region" description="Helical" evidence="10">
    <location>
        <begin position="135"/>
        <end position="153"/>
    </location>
</feature>
<comment type="subcellular location">
    <subcellularLocation>
        <location evidence="1 10">Cell membrane</location>
        <topology evidence="1 10">Multi-pass membrane protein</topology>
    </subcellularLocation>
</comment>
<comment type="similarity">
    <text evidence="10">Belongs to the insect chemoreceptor superfamily. Heteromeric odorant receptor channel (TC 1.A.69) family.</text>
</comment>
<evidence type="ECO:0000256" key="10">
    <source>
        <dbReference type="RuleBase" id="RU351113"/>
    </source>
</evidence>